<evidence type="ECO:0000313" key="3">
    <source>
        <dbReference type="Proteomes" id="UP000011841"/>
    </source>
</evidence>
<gene>
    <name evidence="2" type="ORF">S58_36230</name>
</gene>
<dbReference type="STRING" id="1245469.S58_36230"/>
<organism evidence="2 3">
    <name type="scientific">Bradyrhizobium oligotrophicum S58</name>
    <dbReference type="NCBI Taxonomy" id="1245469"/>
    <lineage>
        <taxon>Bacteria</taxon>
        <taxon>Pseudomonadati</taxon>
        <taxon>Pseudomonadota</taxon>
        <taxon>Alphaproteobacteria</taxon>
        <taxon>Hyphomicrobiales</taxon>
        <taxon>Nitrobacteraceae</taxon>
        <taxon>Bradyrhizobium</taxon>
    </lineage>
</organism>
<dbReference type="Gene3D" id="3.30.1330.80">
    <property type="entry name" value="Hypothetical protein, similar to alpha- acetolactate decarboxylase, domain 2"/>
    <property type="match status" value="2"/>
</dbReference>
<protein>
    <recommendedName>
        <fullName evidence="1">PPC domain-containing protein</fullName>
    </recommendedName>
</protein>
<dbReference type="KEGG" id="aol:S58_36230"/>
<dbReference type="SUPFAM" id="SSF117856">
    <property type="entry name" value="AF0104/ALDC/Ptd012-like"/>
    <property type="match status" value="2"/>
</dbReference>
<evidence type="ECO:0000259" key="1">
    <source>
        <dbReference type="PROSITE" id="PS51742"/>
    </source>
</evidence>
<evidence type="ECO:0000313" key="2">
    <source>
        <dbReference type="EMBL" id="BAM89616.1"/>
    </source>
</evidence>
<proteinExistence type="predicted"/>
<reference evidence="2 3" key="1">
    <citation type="journal article" date="2013" name="Appl. Environ. Microbiol.">
        <title>Genome analysis suggests that the soil oligotrophic bacterium Agromonas oligotrophica (Bradyrhizobium oligotrophicum) is a nitrogen-fixing symbiont of Aeschynomene indica.</title>
        <authorList>
            <person name="Okubo T."/>
            <person name="Fukushima S."/>
            <person name="Itakura M."/>
            <person name="Oshima K."/>
            <person name="Longtonglang A."/>
            <person name="Teaumroong N."/>
            <person name="Mitsui H."/>
            <person name="Hattori M."/>
            <person name="Hattori R."/>
            <person name="Hattori T."/>
            <person name="Minamisawa K."/>
        </authorList>
    </citation>
    <scope>NUCLEOTIDE SEQUENCE [LARGE SCALE GENOMIC DNA]</scope>
    <source>
        <strain evidence="2 3">S58</strain>
    </source>
</reference>
<dbReference type="RefSeq" id="WP_015666726.1">
    <property type="nucleotide sequence ID" value="NC_020453.1"/>
</dbReference>
<dbReference type="HOGENOM" id="CLU_085341_0_0_5"/>
<feature type="domain" description="PPC" evidence="1">
    <location>
        <begin position="19"/>
        <end position="165"/>
    </location>
</feature>
<dbReference type="OrthoDB" id="8720942at2"/>
<dbReference type="Pfam" id="PF03479">
    <property type="entry name" value="PCC"/>
    <property type="match status" value="1"/>
</dbReference>
<dbReference type="GeneID" id="301817452"/>
<dbReference type="AlphaFoldDB" id="M4Z8T3"/>
<dbReference type="eggNOG" id="COG1661">
    <property type="taxonomic scope" value="Bacteria"/>
</dbReference>
<accession>M4Z8T3</accession>
<feature type="domain" description="PPC" evidence="1">
    <location>
        <begin position="172"/>
        <end position="285"/>
    </location>
</feature>
<dbReference type="PATRIC" id="fig|1245469.3.peg.3695"/>
<dbReference type="Proteomes" id="UP000011841">
    <property type="component" value="Chromosome"/>
</dbReference>
<sequence length="285" mass="30084">MRSIKQPGTPIAERIQWVEARGRAFTFMLEQGLPLLEAARRGFAAQGFAGGVLDIRGGALGPFAYVMPALSKTPDHAAFYSDTYRPPGITRLSTATMTLGVRDGAPFFHCHALWTEEGGRAGGGHILPEETIVAEPFEVAAFGLDGAIFTAEPDVETGFKLFGPVVAAKSGATTDRRAFALRLRPNQDFAGCLEAFCRSLDISSARIRGGVGSTIGARFEDGIVVEPFATELTITSGAIAPGADGLEAVLDVALVDYTGALAQGRLVRGDNPVLMTMELVLEVVA</sequence>
<keyword evidence="3" id="KW-1185">Reference proteome</keyword>
<name>M4Z8T3_9BRAD</name>
<dbReference type="PROSITE" id="PS51742">
    <property type="entry name" value="PPC"/>
    <property type="match status" value="2"/>
</dbReference>
<dbReference type="InterPro" id="IPR005175">
    <property type="entry name" value="PPC_dom"/>
</dbReference>
<dbReference type="EMBL" id="AP012603">
    <property type="protein sequence ID" value="BAM89616.1"/>
    <property type="molecule type" value="Genomic_DNA"/>
</dbReference>